<feature type="transmembrane region" description="Helical" evidence="2">
    <location>
        <begin position="31"/>
        <end position="52"/>
    </location>
</feature>
<dbReference type="EMBL" id="JAYGGQ010000004">
    <property type="protein sequence ID" value="MEA5454631.1"/>
    <property type="molecule type" value="Genomic_DNA"/>
</dbReference>
<evidence type="ECO:0000256" key="2">
    <source>
        <dbReference type="SAM" id="Phobius"/>
    </source>
</evidence>
<keyword evidence="2" id="KW-1133">Transmembrane helix</keyword>
<feature type="transmembrane region" description="Helical" evidence="2">
    <location>
        <begin position="186"/>
        <end position="204"/>
    </location>
</feature>
<evidence type="ECO:0008006" key="5">
    <source>
        <dbReference type="Google" id="ProtNLM"/>
    </source>
</evidence>
<feature type="region of interest" description="Disordered" evidence="1">
    <location>
        <begin position="264"/>
        <end position="304"/>
    </location>
</feature>
<dbReference type="Proteomes" id="UP001304769">
    <property type="component" value="Unassembled WGS sequence"/>
</dbReference>
<keyword evidence="2" id="KW-0812">Transmembrane</keyword>
<keyword evidence="2" id="KW-0472">Membrane</keyword>
<keyword evidence="4" id="KW-1185">Reference proteome</keyword>
<evidence type="ECO:0000313" key="3">
    <source>
        <dbReference type="EMBL" id="MEA5454631.1"/>
    </source>
</evidence>
<dbReference type="RefSeq" id="WP_323278471.1">
    <property type="nucleotide sequence ID" value="NZ_JAYGGQ010000004.1"/>
</dbReference>
<feature type="transmembrane region" description="Helical" evidence="2">
    <location>
        <begin position="73"/>
        <end position="94"/>
    </location>
</feature>
<gene>
    <name evidence="3" type="ORF">SPF06_07840</name>
</gene>
<sequence>MSSALGMVARTAGVLWVRELAGLFRTRSRTIVAAAGGAFAAALALGVVLALAAAQTTAGSIPQELASTMLRTAFSSSAVICTLIVVVLAVSLPARTSLQSLLDLLPVGRTAGQVGQLVPVVAIAATFGLALSATAMVVSQRLLSPGATVLAGVLLVGNVVSLQMIALGVFQAFANLLKRYLRLPHQYAVAVGAAVVMAAALLAFSRDVLEFRYAPDAWSVTDLLPPRLTARLLMGADGTAVVGIAGWWAAASWRSSREAAPIDRTMRRPASGCSPAQARGRASSRREPGSRPSLPSAPRNSLSPLSRACRSCWRFEGCSPSRSSPRPPRSWPQAFPRSLSPWACMPWGAR</sequence>
<accession>A0ABU5T574</accession>
<feature type="transmembrane region" description="Helical" evidence="2">
    <location>
        <begin position="114"/>
        <end position="138"/>
    </location>
</feature>
<feature type="transmembrane region" description="Helical" evidence="2">
    <location>
        <begin position="150"/>
        <end position="174"/>
    </location>
</feature>
<evidence type="ECO:0000256" key="1">
    <source>
        <dbReference type="SAM" id="MobiDB-lite"/>
    </source>
</evidence>
<proteinExistence type="predicted"/>
<comment type="caution">
    <text evidence="3">The sequence shown here is derived from an EMBL/GenBank/DDBJ whole genome shotgun (WGS) entry which is preliminary data.</text>
</comment>
<reference evidence="3 4" key="1">
    <citation type="submission" date="2023-12" db="EMBL/GenBank/DDBJ databases">
        <title>Sinomonas terricola sp. nov, isolated from litchi orchard soil in Guangdong, PR China.</title>
        <authorList>
            <person name="Jiaxin W."/>
            <person name="Yang Z."/>
            <person name="Honghui Z."/>
        </authorList>
    </citation>
    <scope>NUCLEOTIDE SEQUENCE [LARGE SCALE GENOMIC DNA]</scope>
    <source>
        <strain evidence="3 4">JGH33</strain>
    </source>
</reference>
<organism evidence="3 4">
    <name type="scientific">Sinomonas terricola</name>
    <dbReference type="NCBI Taxonomy" id="3110330"/>
    <lineage>
        <taxon>Bacteria</taxon>
        <taxon>Bacillati</taxon>
        <taxon>Actinomycetota</taxon>
        <taxon>Actinomycetes</taxon>
        <taxon>Micrococcales</taxon>
        <taxon>Micrococcaceae</taxon>
        <taxon>Sinomonas</taxon>
    </lineage>
</organism>
<name>A0ABU5T574_9MICC</name>
<evidence type="ECO:0000313" key="4">
    <source>
        <dbReference type="Proteomes" id="UP001304769"/>
    </source>
</evidence>
<protein>
    <recommendedName>
        <fullName evidence="5">ABC-2 type transporter domain-containing protein</fullName>
    </recommendedName>
</protein>